<dbReference type="Pfam" id="PF02096">
    <property type="entry name" value="60KD_IMP"/>
    <property type="match status" value="1"/>
</dbReference>
<sequence length="398" mass="45717">MCTSQTHLVSRILLSWKKRSFHHCMFSSFYSESITAPVDVHNVYFHNSGGFSEENGLNKCSPSLCERRVLKRNSQKKFLQSPLLRKICGSSINISVGESTNISTTQTRHYSWNSWTIQIAKSQPVTWAQECLEQIHSTVGLPWWLSILVTTLGLRLCVTFPLSVYQNYILARFENLQPEIKELAQKLKQETIIATKMYSWSEKTARTAYNRSLRKRIAELIVRDNCHPFKATILIWFQLPMWISLSFALRNMAFMFPYQNTAAQVVFMELSVGGTLWFSNLAIPDSSLAIPIMLGLVNLVIVEMHALRRMQRFSKLQKWTTNLFRGLSVVMIPVAMIMPSCVSLYWLCSSLFGLSQNLVLQIPKVRRFFRIPQSPSESPTPFLDAAQNLKTKLSRKSK</sequence>
<feature type="transmembrane region" description="Helical" evidence="6">
    <location>
        <begin position="319"/>
        <end position="338"/>
    </location>
</feature>
<evidence type="ECO:0000256" key="6">
    <source>
        <dbReference type="SAM" id="Phobius"/>
    </source>
</evidence>
<evidence type="ECO:0000313" key="13">
    <source>
        <dbReference type="RefSeq" id="XP_022254739.1"/>
    </source>
</evidence>
<keyword evidence="4 6" id="KW-0472">Membrane</keyword>
<accession>A0ABM1BQ13</accession>
<dbReference type="RefSeq" id="XP_022254736.1">
    <property type="nucleotide sequence ID" value="XM_022399028.1"/>
</dbReference>
<dbReference type="RefSeq" id="XP_022254737.1">
    <property type="nucleotide sequence ID" value="XM_022399029.1"/>
</dbReference>
<dbReference type="Proteomes" id="UP000694941">
    <property type="component" value="Unplaced"/>
</dbReference>
<evidence type="ECO:0000256" key="3">
    <source>
        <dbReference type="ARBA" id="ARBA00022989"/>
    </source>
</evidence>
<evidence type="ECO:0000259" key="7">
    <source>
        <dbReference type="Pfam" id="PF02096"/>
    </source>
</evidence>
<evidence type="ECO:0000313" key="12">
    <source>
        <dbReference type="RefSeq" id="XP_022254738.1"/>
    </source>
</evidence>
<feature type="domain" description="Membrane insertase YidC/Oxa/ALB C-terminal" evidence="7">
    <location>
        <begin position="143"/>
        <end position="360"/>
    </location>
</feature>
<dbReference type="InterPro" id="IPR028055">
    <property type="entry name" value="YidC/Oxa/ALB_C"/>
</dbReference>
<reference evidence="9 10" key="1">
    <citation type="submission" date="2025-05" db="UniProtKB">
        <authorList>
            <consortium name="RefSeq"/>
        </authorList>
    </citation>
    <scope>IDENTIFICATION</scope>
    <source>
        <tissue evidence="9 10">Muscle</tissue>
    </source>
</reference>
<dbReference type="CDD" id="cd20069">
    <property type="entry name" value="5TM_Oxa1-like"/>
    <property type="match status" value="1"/>
</dbReference>
<keyword evidence="3 6" id="KW-1133">Transmembrane helix</keyword>
<organism evidence="8 9">
    <name type="scientific">Limulus polyphemus</name>
    <name type="common">Atlantic horseshoe crab</name>
    <dbReference type="NCBI Taxonomy" id="6850"/>
    <lineage>
        <taxon>Eukaryota</taxon>
        <taxon>Metazoa</taxon>
        <taxon>Ecdysozoa</taxon>
        <taxon>Arthropoda</taxon>
        <taxon>Chelicerata</taxon>
        <taxon>Merostomata</taxon>
        <taxon>Xiphosura</taxon>
        <taxon>Limulidae</taxon>
        <taxon>Limulus</taxon>
    </lineage>
</organism>
<dbReference type="GeneID" id="106470434"/>
<protein>
    <submittedName>
        <fullName evidence="9 10">Mitochondrial inner membrane protein COX18-like</fullName>
    </submittedName>
</protein>
<dbReference type="RefSeq" id="XP_022254740.1">
    <property type="nucleotide sequence ID" value="XM_022399032.1"/>
</dbReference>
<evidence type="ECO:0000256" key="1">
    <source>
        <dbReference type="ARBA" id="ARBA00004141"/>
    </source>
</evidence>
<evidence type="ECO:0000256" key="5">
    <source>
        <dbReference type="RuleBase" id="RU003945"/>
    </source>
</evidence>
<dbReference type="RefSeq" id="XP_022254739.1">
    <property type="nucleotide sequence ID" value="XM_022399031.1"/>
</dbReference>
<evidence type="ECO:0000313" key="9">
    <source>
        <dbReference type="RefSeq" id="XP_013786448.1"/>
    </source>
</evidence>
<evidence type="ECO:0000313" key="14">
    <source>
        <dbReference type="RefSeq" id="XP_022254740.1"/>
    </source>
</evidence>
<dbReference type="InterPro" id="IPR001708">
    <property type="entry name" value="YidC/ALB3/OXA1/COX18"/>
</dbReference>
<evidence type="ECO:0000256" key="4">
    <source>
        <dbReference type="ARBA" id="ARBA00023136"/>
    </source>
</evidence>
<evidence type="ECO:0000313" key="10">
    <source>
        <dbReference type="RefSeq" id="XP_022254736.1"/>
    </source>
</evidence>
<feature type="transmembrane region" description="Helical" evidence="6">
    <location>
        <begin position="231"/>
        <end position="249"/>
    </location>
</feature>
<dbReference type="PANTHER" id="PTHR12428:SF65">
    <property type="entry name" value="CYTOCHROME C OXIDASE ASSEMBLY PROTEIN COX18, MITOCHONDRIAL"/>
    <property type="match status" value="1"/>
</dbReference>
<dbReference type="RefSeq" id="XP_013786448.1">
    <property type="nucleotide sequence ID" value="XM_013930994.2"/>
</dbReference>
<gene>
    <name evidence="9 10 11 12 13 14" type="primary">LOC106470434</name>
</gene>
<evidence type="ECO:0000313" key="8">
    <source>
        <dbReference type="Proteomes" id="UP000694941"/>
    </source>
</evidence>
<dbReference type="PANTHER" id="PTHR12428">
    <property type="entry name" value="OXA1"/>
    <property type="match status" value="1"/>
</dbReference>
<comment type="similarity">
    <text evidence="5">Belongs to the OXA1/ALB3/YidC family.</text>
</comment>
<proteinExistence type="inferred from homology"/>
<dbReference type="RefSeq" id="XP_022254738.1">
    <property type="nucleotide sequence ID" value="XM_022399030.1"/>
</dbReference>
<keyword evidence="2 5" id="KW-0812">Transmembrane</keyword>
<evidence type="ECO:0000256" key="2">
    <source>
        <dbReference type="ARBA" id="ARBA00022692"/>
    </source>
</evidence>
<feature type="transmembrane region" description="Helical" evidence="6">
    <location>
        <begin position="288"/>
        <end position="307"/>
    </location>
</feature>
<comment type="subcellular location">
    <subcellularLocation>
        <location evidence="1 5">Membrane</location>
        <topology evidence="1 5">Multi-pass membrane protein</topology>
    </subcellularLocation>
</comment>
<name>A0ABM1BQ13_LIMPO</name>
<evidence type="ECO:0000313" key="11">
    <source>
        <dbReference type="RefSeq" id="XP_022254737.1"/>
    </source>
</evidence>
<keyword evidence="8" id="KW-1185">Reference proteome</keyword>